<comment type="similarity">
    <text evidence="2">Belongs to the UbiA prenyltransferase family.</text>
</comment>
<proteinExistence type="evidence at transcript level"/>
<organism evidence="8">
    <name type="scientific">Coriandrum sativum</name>
    <name type="common">Coriander</name>
    <name type="synonym">Chinese parsley</name>
    <dbReference type="NCBI Taxonomy" id="4047"/>
    <lineage>
        <taxon>Eukaryota</taxon>
        <taxon>Viridiplantae</taxon>
        <taxon>Streptophyta</taxon>
        <taxon>Embryophyta</taxon>
        <taxon>Tracheophyta</taxon>
        <taxon>Spermatophyta</taxon>
        <taxon>Magnoliopsida</taxon>
        <taxon>eudicotyledons</taxon>
        <taxon>Gunneridae</taxon>
        <taxon>Pentapetalae</taxon>
        <taxon>asterids</taxon>
        <taxon>campanulids</taxon>
        <taxon>Apiales</taxon>
        <taxon>Apiaceae</taxon>
        <taxon>Apioideae</taxon>
        <taxon>apioid superclade</taxon>
        <taxon>Coriandreae</taxon>
        <taxon>Coriandrum</taxon>
    </lineage>
</organism>
<evidence type="ECO:0000256" key="2">
    <source>
        <dbReference type="ARBA" id="ARBA00005985"/>
    </source>
</evidence>
<reference evidence="8" key="1">
    <citation type="submission" date="2010-04" db="EMBL/GenBank/DDBJ databases">
        <authorList>
            <person name="Yang W."/>
            <person name="Cahoon E.B."/>
        </authorList>
    </citation>
    <scope>NUCLEOTIDE SEQUENCE</scope>
</reference>
<sequence>MIQAHNHPFVSCRLQNPPNQGLITLLQRPQRHLKFSNGNTAKKLSVHSCVNILAATLSISSSRSKPTRGKKLPGQTLCGTLEHEFVIESKDDQLTLLQGDLWRKIDAFYRFSRPHTIIGTIIGITSVSLLPLTSIGDLSPAFFVGYLKALIPSIFMNIYVVGLNQLFDVEIDKVNKPNLPLASGEYSMGLGKAIVSAFGLMSFAMGIVFQSPPVFFALLICFLFGSAYSVELPLLRWKRNAFLAAFSILMVRAITVNLAFFYHIQKYVLGRPMVFPRSLCFATVCISMFTTVIALFKDIPDVDGDRDFGIQSFSVCLGQKRVFWLCIGILLIAYASALVIGASSSFLLSKLVTVIGHCTLASILWRRANSVNLEDNSSMTSFYMSIWKLFYAEYLLIPFVR</sequence>
<dbReference type="AlphaFoldDB" id="D6R499"/>
<feature type="transmembrane region" description="Helical" evidence="7">
    <location>
        <begin position="322"/>
        <end position="340"/>
    </location>
</feature>
<keyword evidence="6 7" id="KW-0472">Membrane</keyword>
<evidence type="ECO:0000256" key="1">
    <source>
        <dbReference type="ARBA" id="ARBA00004508"/>
    </source>
</evidence>
<dbReference type="InterPro" id="IPR044502">
    <property type="entry name" value="AtHST-like"/>
</dbReference>
<dbReference type="Gene3D" id="1.10.357.140">
    <property type="entry name" value="UbiA prenyltransferase"/>
    <property type="match status" value="1"/>
</dbReference>
<evidence type="ECO:0000256" key="7">
    <source>
        <dbReference type="SAM" id="Phobius"/>
    </source>
</evidence>
<dbReference type="InterPro" id="IPR000537">
    <property type="entry name" value="UbiA_prenyltransferase"/>
</dbReference>
<accession>D6R499</accession>
<feature type="transmembrane region" description="Helical" evidence="7">
    <location>
        <begin position="242"/>
        <end position="262"/>
    </location>
</feature>
<dbReference type="Gene3D" id="1.20.120.1780">
    <property type="entry name" value="UbiA prenyltransferase"/>
    <property type="match status" value="1"/>
</dbReference>
<dbReference type="CDD" id="cd13960">
    <property type="entry name" value="PT_UbiA_HPT1"/>
    <property type="match status" value="1"/>
</dbReference>
<keyword evidence="5 7" id="KW-1133">Transmembrane helix</keyword>
<evidence type="ECO:0000256" key="6">
    <source>
        <dbReference type="ARBA" id="ARBA00023136"/>
    </source>
</evidence>
<feature type="transmembrane region" description="Helical" evidence="7">
    <location>
        <begin position="188"/>
        <end position="209"/>
    </location>
</feature>
<dbReference type="PANTHER" id="PTHR43009">
    <property type="entry name" value="HOMOGENTISATE SOLANESYLTRANSFERASE, CHLOROPLASTIC"/>
    <property type="match status" value="1"/>
</dbReference>
<evidence type="ECO:0000256" key="3">
    <source>
        <dbReference type="ARBA" id="ARBA00022679"/>
    </source>
</evidence>
<name>D6R499_CORSA</name>
<comment type="subcellular location">
    <subcellularLocation>
        <location evidence="1">Plastid</location>
        <location evidence="1">Chloroplast membrane</location>
        <topology evidence="1">Multi-pass membrane protein</topology>
    </subcellularLocation>
</comment>
<dbReference type="Pfam" id="PF01040">
    <property type="entry name" value="UbiA"/>
    <property type="match status" value="1"/>
</dbReference>
<evidence type="ECO:0000256" key="4">
    <source>
        <dbReference type="ARBA" id="ARBA00022692"/>
    </source>
</evidence>
<dbReference type="PANTHER" id="PTHR43009:SF7">
    <property type="entry name" value="HOMOGENTISATE GERANYLGERANYLTRANSFERASE, CHLOROPLASTIC"/>
    <property type="match status" value="1"/>
</dbReference>
<protein>
    <submittedName>
        <fullName evidence="8">Homogentisate geranylgeranyl transferase</fullName>
    </submittedName>
</protein>
<keyword evidence="3 8" id="KW-0808">Transferase</keyword>
<dbReference type="EMBL" id="HM106508">
    <property type="protein sequence ID" value="ADG26667.1"/>
    <property type="molecule type" value="mRNA"/>
</dbReference>
<dbReference type="InterPro" id="IPR044878">
    <property type="entry name" value="UbiA_sf"/>
</dbReference>
<feature type="transmembrane region" description="Helical" evidence="7">
    <location>
        <begin position="274"/>
        <end position="296"/>
    </location>
</feature>
<feature type="transmembrane region" description="Helical" evidence="7">
    <location>
        <begin position="117"/>
        <end position="135"/>
    </location>
</feature>
<dbReference type="GO" id="GO:0031969">
    <property type="term" value="C:chloroplast membrane"/>
    <property type="evidence" value="ECO:0007669"/>
    <property type="project" value="UniProtKB-SubCell"/>
</dbReference>
<dbReference type="GO" id="GO:0004659">
    <property type="term" value="F:prenyltransferase activity"/>
    <property type="evidence" value="ECO:0007669"/>
    <property type="project" value="InterPro"/>
</dbReference>
<feature type="transmembrane region" description="Helical" evidence="7">
    <location>
        <begin position="215"/>
        <end position="235"/>
    </location>
</feature>
<evidence type="ECO:0000256" key="5">
    <source>
        <dbReference type="ARBA" id="ARBA00022989"/>
    </source>
</evidence>
<evidence type="ECO:0000313" key="8">
    <source>
        <dbReference type="EMBL" id="ADG26667.1"/>
    </source>
</evidence>
<feature type="transmembrane region" description="Helical" evidence="7">
    <location>
        <begin position="141"/>
        <end position="167"/>
    </location>
</feature>
<dbReference type="NCBIfam" id="NF009525">
    <property type="entry name" value="PRK12887.1"/>
    <property type="match status" value="1"/>
</dbReference>
<dbReference type="FunFam" id="1.10.357.140:FF:000011">
    <property type="entry name" value="Homogentisate phytyltransferase 1"/>
    <property type="match status" value="1"/>
</dbReference>
<keyword evidence="4 7" id="KW-0812">Transmembrane</keyword>